<proteinExistence type="predicted"/>
<evidence type="ECO:0008006" key="4">
    <source>
        <dbReference type="Google" id="ProtNLM"/>
    </source>
</evidence>
<accession>A0A0G0U2Y2</accession>
<evidence type="ECO:0000313" key="2">
    <source>
        <dbReference type="EMBL" id="KKR83454.1"/>
    </source>
</evidence>
<keyword evidence="1" id="KW-0472">Membrane</keyword>
<evidence type="ECO:0000313" key="3">
    <source>
        <dbReference type="Proteomes" id="UP000034601"/>
    </source>
</evidence>
<name>A0A0G0U2Y2_9BACT</name>
<gene>
    <name evidence="2" type="ORF">UU29_C0005G0035</name>
</gene>
<protein>
    <recommendedName>
        <fullName evidence="4">Fimbrial assembly family protein</fullName>
    </recommendedName>
</protein>
<keyword evidence="1" id="KW-0812">Transmembrane</keyword>
<evidence type="ECO:0000256" key="1">
    <source>
        <dbReference type="SAM" id="Phobius"/>
    </source>
</evidence>
<dbReference type="EMBL" id="LCAB01000005">
    <property type="protein sequence ID" value="KKR83454.1"/>
    <property type="molecule type" value="Genomic_DNA"/>
</dbReference>
<organism evidence="2 3">
    <name type="scientific">Candidatus Daviesbacteria bacterium GW2011_GWA2_40_9</name>
    <dbReference type="NCBI Taxonomy" id="1618424"/>
    <lineage>
        <taxon>Bacteria</taxon>
        <taxon>Candidatus Daviesiibacteriota</taxon>
    </lineage>
</organism>
<comment type="caution">
    <text evidence="2">The sequence shown here is derived from an EMBL/GenBank/DDBJ whole genome shotgun (WGS) entry which is preliminary data.</text>
</comment>
<sequence>MAASKNPGQNLYRINLLVRKGEPVAILVALLKWILSSGRFIVILVELIVIGALVYRYQLDTELDDLKDKINQEIPYLKSLRNDEIMIRQTQFQLATIKKIKAESPNYSAVITKVGSLMPLNSRLTSIALEQTQPHPKTSFTINGQAPIQTNELSAFIRALKKDPAFSEVTLTNVAFENEIKFSISGSLPRGGIN</sequence>
<dbReference type="AlphaFoldDB" id="A0A0G0U2Y2"/>
<keyword evidence="1" id="KW-1133">Transmembrane helix</keyword>
<reference evidence="2 3" key="1">
    <citation type="journal article" date="2015" name="Nature">
        <title>rRNA introns, odd ribosomes, and small enigmatic genomes across a large radiation of phyla.</title>
        <authorList>
            <person name="Brown C.T."/>
            <person name="Hug L.A."/>
            <person name="Thomas B.C."/>
            <person name="Sharon I."/>
            <person name="Castelle C.J."/>
            <person name="Singh A."/>
            <person name="Wilkins M.J."/>
            <person name="Williams K.H."/>
            <person name="Banfield J.F."/>
        </authorList>
    </citation>
    <scope>NUCLEOTIDE SEQUENCE [LARGE SCALE GENOMIC DNA]</scope>
</reference>
<feature type="transmembrane region" description="Helical" evidence="1">
    <location>
        <begin position="33"/>
        <end position="55"/>
    </location>
</feature>
<dbReference type="Proteomes" id="UP000034601">
    <property type="component" value="Unassembled WGS sequence"/>
</dbReference>